<proteinExistence type="predicted"/>
<reference evidence="1" key="1">
    <citation type="submission" date="2023-06" db="EMBL/GenBank/DDBJ databases">
        <authorList>
            <consortium name="Lawrence Berkeley National Laboratory"/>
            <person name="Ahrendt S."/>
            <person name="Sahu N."/>
            <person name="Indic B."/>
            <person name="Wong-Bajracharya J."/>
            <person name="Merenyi Z."/>
            <person name="Ke H.-M."/>
            <person name="Monk M."/>
            <person name="Kocsube S."/>
            <person name="Drula E."/>
            <person name="Lipzen A."/>
            <person name="Balint B."/>
            <person name="Henrissat B."/>
            <person name="Andreopoulos B."/>
            <person name="Martin F.M."/>
            <person name="Harder C.B."/>
            <person name="Rigling D."/>
            <person name="Ford K.L."/>
            <person name="Foster G.D."/>
            <person name="Pangilinan J."/>
            <person name="Papanicolaou A."/>
            <person name="Barry K."/>
            <person name="LaButti K."/>
            <person name="Viragh M."/>
            <person name="Koriabine M."/>
            <person name="Yan M."/>
            <person name="Riley R."/>
            <person name="Champramary S."/>
            <person name="Plett K.L."/>
            <person name="Tsai I.J."/>
            <person name="Slot J."/>
            <person name="Sipos G."/>
            <person name="Plett J."/>
            <person name="Nagy L.G."/>
            <person name="Grigoriev I.V."/>
        </authorList>
    </citation>
    <scope>NUCLEOTIDE SEQUENCE</scope>
    <source>
        <strain evidence="1">ICMP 16352</strain>
    </source>
</reference>
<sequence length="266" mass="29695">MRWPMTYCRICVWLVHRDWRDGAGLRLPSSCAGSRPSLRVRGAGLAASGASERCVLSTLPYLCCAVLCGGYQVTSCNIHEDRGSAHCLEYQQGHVACCSGSRARDTRSRRRAQAAHDCTSIIAPLWSNEVSNALFHIIRTLSKLRCHPEFRTLVSPSSPCCGVSPYWKLTAFVLFSDAWQTTTTVRPSSPSLKLSGSRAERTRLLWRGPLLVHVRQNLPHDQVSTRTPRRYLTMFASKPNFLCGVTLTSLASHVPQRTKRSIFLHV</sequence>
<protein>
    <submittedName>
        <fullName evidence="1">Uncharacterized protein</fullName>
    </submittedName>
</protein>
<keyword evidence="2" id="KW-1185">Reference proteome</keyword>
<evidence type="ECO:0000313" key="1">
    <source>
        <dbReference type="EMBL" id="KAK0466519.1"/>
    </source>
</evidence>
<dbReference type="AlphaFoldDB" id="A0AA39NJ65"/>
<dbReference type="Proteomes" id="UP001175227">
    <property type="component" value="Unassembled WGS sequence"/>
</dbReference>
<name>A0AA39NJ65_9AGAR</name>
<evidence type="ECO:0000313" key="2">
    <source>
        <dbReference type="Proteomes" id="UP001175227"/>
    </source>
</evidence>
<comment type="caution">
    <text evidence="1">The sequence shown here is derived from an EMBL/GenBank/DDBJ whole genome shotgun (WGS) entry which is preliminary data.</text>
</comment>
<gene>
    <name evidence="1" type="ORF">IW261DRAFT_1116720</name>
</gene>
<accession>A0AA39NJ65</accession>
<dbReference type="EMBL" id="JAUEPR010000084">
    <property type="protein sequence ID" value="KAK0466519.1"/>
    <property type="molecule type" value="Genomic_DNA"/>
</dbReference>
<organism evidence="1 2">
    <name type="scientific">Armillaria novae-zelandiae</name>
    <dbReference type="NCBI Taxonomy" id="153914"/>
    <lineage>
        <taxon>Eukaryota</taxon>
        <taxon>Fungi</taxon>
        <taxon>Dikarya</taxon>
        <taxon>Basidiomycota</taxon>
        <taxon>Agaricomycotina</taxon>
        <taxon>Agaricomycetes</taxon>
        <taxon>Agaricomycetidae</taxon>
        <taxon>Agaricales</taxon>
        <taxon>Marasmiineae</taxon>
        <taxon>Physalacriaceae</taxon>
        <taxon>Armillaria</taxon>
    </lineage>
</organism>